<protein>
    <submittedName>
        <fullName evidence="5">Molybdenum ABC transporter, periplasmic molybdate-binding protein</fullName>
    </submittedName>
</protein>
<dbReference type="STRING" id="517418.Ctha_2014"/>
<dbReference type="OrthoDB" id="9785015at2"/>
<dbReference type="CDD" id="cd13539">
    <property type="entry name" value="PBP2_AvModA"/>
    <property type="match status" value="1"/>
</dbReference>
<keyword evidence="2 4" id="KW-0479">Metal-binding</keyword>
<dbReference type="PANTHER" id="PTHR30632">
    <property type="entry name" value="MOLYBDATE-BINDING PERIPLASMIC PROTEIN"/>
    <property type="match status" value="1"/>
</dbReference>
<evidence type="ECO:0000256" key="4">
    <source>
        <dbReference type="PIRSR" id="PIRSR004846-1"/>
    </source>
</evidence>
<dbReference type="HOGENOM" id="CLU_065520_1_0_10"/>
<comment type="similarity">
    <text evidence="1">Belongs to the bacterial solute-binding protein ModA family.</text>
</comment>
<dbReference type="GO" id="GO:0046872">
    <property type="term" value="F:metal ion binding"/>
    <property type="evidence" value="ECO:0007669"/>
    <property type="project" value="UniProtKB-KW"/>
</dbReference>
<name>B3QUW5_CHLT3</name>
<keyword evidence="6" id="KW-1185">Reference proteome</keyword>
<evidence type="ECO:0000256" key="3">
    <source>
        <dbReference type="ARBA" id="ARBA00022729"/>
    </source>
</evidence>
<dbReference type="AlphaFoldDB" id="B3QUW5"/>
<dbReference type="InterPro" id="IPR050682">
    <property type="entry name" value="ModA/WtpA"/>
</dbReference>
<feature type="binding site" evidence="4">
    <location>
        <position position="69"/>
    </location>
    <ligand>
        <name>molybdate</name>
        <dbReference type="ChEBI" id="CHEBI:36264"/>
    </ligand>
</feature>
<dbReference type="eggNOG" id="COG0725">
    <property type="taxonomic scope" value="Bacteria"/>
</dbReference>
<reference evidence="5 6" key="1">
    <citation type="submission" date="2008-06" db="EMBL/GenBank/DDBJ databases">
        <title>Complete sequence of Chloroherpeton thalassium ATCC 35110.</title>
        <authorList>
            <consortium name="US DOE Joint Genome Institute"/>
            <person name="Lucas S."/>
            <person name="Copeland A."/>
            <person name="Lapidus A."/>
            <person name="Glavina del Rio T."/>
            <person name="Dalin E."/>
            <person name="Tice H."/>
            <person name="Bruce D."/>
            <person name="Goodwin L."/>
            <person name="Pitluck S."/>
            <person name="Schmutz J."/>
            <person name="Larimer F."/>
            <person name="Land M."/>
            <person name="Hauser L."/>
            <person name="Kyrpides N."/>
            <person name="Mikhailova N."/>
            <person name="Liu Z."/>
            <person name="Li T."/>
            <person name="Zhao F."/>
            <person name="Overmann J."/>
            <person name="Bryant D.A."/>
            <person name="Richardson P."/>
        </authorList>
    </citation>
    <scope>NUCLEOTIDE SEQUENCE [LARGE SCALE GENOMIC DNA]</scope>
    <source>
        <strain evidence="6">ATCC 35110 / GB-78</strain>
    </source>
</reference>
<dbReference type="GO" id="GO:0030973">
    <property type="term" value="F:molybdate ion binding"/>
    <property type="evidence" value="ECO:0007669"/>
    <property type="project" value="InterPro"/>
</dbReference>
<gene>
    <name evidence="5" type="ordered locus">Ctha_2014</name>
</gene>
<sequence>MTRKIFSFGFICFFLFAGFLSISGCGSAKKDAPLRIAAAANLSYLIDELKKDFEKTHPGIDLEFSRASSGKLVSQIMNGAPYDVFLSADMSYPERLTKEGFADGNPIVYAKGKLILFSAGKISLKDGLQSLKADSVKTVALANPELAPYGKATLQALEKCGLSDLKSKFVIAENVSQAVQFSLNATDAGFIPKSAIYAPALKSFHDESVHWIAISDSLYEPILQGAVLLKRAEENSEAKLFMDYLQSDAAKNIFESFGYGK</sequence>
<keyword evidence="3" id="KW-0732">Signal</keyword>
<dbReference type="Proteomes" id="UP000001208">
    <property type="component" value="Chromosome"/>
</dbReference>
<dbReference type="PROSITE" id="PS51257">
    <property type="entry name" value="PROKAR_LIPOPROTEIN"/>
    <property type="match status" value="1"/>
</dbReference>
<dbReference type="PANTHER" id="PTHR30632:SF14">
    <property type="entry name" value="TUNGSTATE_MOLYBDATE_CHROMATE-BINDING PROTEIN MODA"/>
    <property type="match status" value="1"/>
</dbReference>
<feature type="binding site" evidence="4">
    <location>
        <position position="175"/>
    </location>
    <ligand>
        <name>molybdate</name>
        <dbReference type="ChEBI" id="CHEBI:36264"/>
    </ligand>
</feature>
<dbReference type="KEGG" id="cts:Ctha_2014"/>
<dbReference type="SUPFAM" id="SSF53850">
    <property type="entry name" value="Periplasmic binding protein-like II"/>
    <property type="match status" value="1"/>
</dbReference>
<evidence type="ECO:0000313" key="5">
    <source>
        <dbReference type="EMBL" id="ACF14466.1"/>
    </source>
</evidence>
<keyword evidence="4" id="KW-0500">Molybdenum</keyword>
<evidence type="ECO:0000313" key="6">
    <source>
        <dbReference type="Proteomes" id="UP000001208"/>
    </source>
</evidence>
<dbReference type="InterPro" id="IPR044084">
    <property type="entry name" value="AvModA-like_subst-bd"/>
</dbReference>
<dbReference type="GO" id="GO:0015689">
    <property type="term" value="P:molybdate ion transport"/>
    <property type="evidence" value="ECO:0007669"/>
    <property type="project" value="InterPro"/>
</dbReference>
<accession>B3QUW5</accession>
<organism evidence="5 6">
    <name type="scientific">Chloroherpeton thalassium (strain ATCC 35110 / GB-78)</name>
    <dbReference type="NCBI Taxonomy" id="517418"/>
    <lineage>
        <taxon>Bacteria</taxon>
        <taxon>Pseudomonadati</taxon>
        <taxon>Chlorobiota</taxon>
        <taxon>Chlorobiia</taxon>
        <taxon>Chlorobiales</taxon>
        <taxon>Chloroherpetonaceae</taxon>
        <taxon>Chloroherpeton</taxon>
    </lineage>
</organism>
<dbReference type="EMBL" id="CP001100">
    <property type="protein sequence ID" value="ACF14466.1"/>
    <property type="molecule type" value="Genomic_DNA"/>
</dbReference>
<evidence type="ECO:0000256" key="2">
    <source>
        <dbReference type="ARBA" id="ARBA00022723"/>
    </source>
</evidence>
<proteinExistence type="inferred from homology"/>
<dbReference type="Gene3D" id="3.40.190.10">
    <property type="entry name" value="Periplasmic binding protein-like II"/>
    <property type="match status" value="2"/>
</dbReference>
<dbReference type="Pfam" id="PF13531">
    <property type="entry name" value="SBP_bac_11"/>
    <property type="match status" value="1"/>
</dbReference>
<dbReference type="PIRSF" id="PIRSF004846">
    <property type="entry name" value="ModA"/>
    <property type="match status" value="1"/>
</dbReference>
<dbReference type="RefSeq" id="WP_012500549.1">
    <property type="nucleotide sequence ID" value="NC_011026.1"/>
</dbReference>
<evidence type="ECO:0000256" key="1">
    <source>
        <dbReference type="ARBA" id="ARBA00009175"/>
    </source>
</evidence>
<dbReference type="InterPro" id="IPR005950">
    <property type="entry name" value="ModA"/>
</dbReference>
<dbReference type="NCBIfam" id="TIGR01256">
    <property type="entry name" value="modA"/>
    <property type="match status" value="1"/>
</dbReference>